<name>A0A0L0V1W2_9BASI</name>
<evidence type="ECO:0000313" key="1">
    <source>
        <dbReference type="EMBL" id="KNE93273.1"/>
    </source>
</evidence>
<reference evidence="2" key="1">
    <citation type="submission" date="2014-03" db="EMBL/GenBank/DDBJ databases">
        <title>The Genome Sequence of Puccinia striiformis f. sp. tritici PST-78.</title>
        <authorList>
            <consortium name="The Broad Institute Genome Sequencing Platform"/>
            <person name="Cuomo C."/>
            <person name="Hulbert S."/>
            <person name="Chen X."/>
            <person name="Walker B."/>
            <person name="Young S.K."/>
            <person name="Zeng Q."/>
            <person name="Gargeya S."/>
            <person name="Fitzgerald M."/>
            <person name="Haas B."/>
            <person name="Abouelleil A."/>
            <person name="Alvarado L."/>
            <person name="Arachchi H.M."/>
            <person name="Berlin A.M."/>
            <person name="Chapman S.B."/>
            <person name="Goldberg J."/>
            <person name="Griggs A."/>
            <person name="Gujja S."/>
            <person name="Hansen M."/>
            <person name="Howarth C."/>
            <person name="Imamovic A."/>
            <person name="Larimer J."/>
            <person name="McCowan C."/>
            <person name="Montmayeur A."/>
            <person name="Murphy C."/>
            <person name="Neiman D."/>
            <person name="Pearson M."/>
            <person name="Priest M."/>
            <person name="Roberts A."/>
            <person name="Saif S."/>
            <person name="Shea T."/>
            <person name="Sisk P."/>
            <person name="Sykes S."/>
            <person name="Wortman J."/>
            <person name="Nusbaum C."/>
            <person name="Birren B."/>
        </authorList>
    </citation>
    <scope>NUCLEOTIDE SEQUENCE [LARGE SCALE GENOMIC DNA]</scope>
    <source>
        <strain evidence="2">race PST-78</strain>
    </source>
</reference>
<dbReference type="EMBL" id="AJIL01000140">
    <property type="protein sequence ID" value="KNE93273.1"/>
    <property type="molecule type" value="Genomic_DNA"/>
</dbReference>
<accession>A0A0L0V1W2</accession>
<dbReference type="AlphaFoldDB" id="A0A0L0V1W2"/>
<comment type="caution">
    <text evidence="1">The sequence shown here is derived from an EMBL/GenBank/DDBJ whole genome shotgun (WGS) entry which is preliminary data.</text>
</comment>
<gene>
    <name evidence="1" type="ORF">PSTG_13313</name>
</gene>
<proteinExistence type="predicted"/>
<organism evidence="1 2">
    <name type="scientific">Puccinia striiformis f. sp. tritici PST-78</name>
    <dbReference type="NCBI Taxonomy" id="1165861"/>
    <lineage>
        <taxon>Eukaryota</taxon>
        <taxon>Fungi</taxon>
        <taxon>Dikarya</taxon>
        <taxon>Basidiomycota</taxon>
        <taxon>Pucciniomycotina</taxon>
        <taxon>Pucciniomycetes</taxon>
        <taxon>Pucciniales</taxon>
        <taxon>Pucciniaceae</taxon>
        <taxon>Puccinia</taxon>
    </lineage>
</organism>
<evidence type="ECO:0000313" key="2">
    <source>
        <dbReference type="Proteomes" id="UP000054564"/>
    </source>
</evidence>
<sequence length="118" mass="12969">MNSSPQTTYFSFPSYESHFVNETQAEEPTPATPTPFHMALEPLVDVSAEAYPIIQRGSYRKAETQLLQLLTAANLASLSQKAASVYQCSESSSSCASSIISTRAPSLIESIKSWWRFA</sequence>
<protein>
    <submittedName>
        <fullName evidence="1">Uncharacterized protein</fullName>
    </submittedName>
</protein>
<dbReference type="Proteomes" id="UP000054564">
    <property type="component" value="Unassembled WGS sequence"/>
</dbReference>
<keyword evidence="2" id="KW-1185">Reference proteome</keyword>